<feature type="domain" description="Phosphate acetyl/butaryl transferase" evidence="3">
    <location>
        <begin position="4"/>
        <end position="159"/>
    </location>
</feature>
<protein>
    <submittedName>
        <fullName evidence="4">Phosphate acetyltransferase</fullName>
    </submittedName>
</protein>
<keyword evidence="5" id="KW-1185">Reference proteome</keyword>
<sequence>MKALNNIFKRAADAPKRVVLAEGEDPRILEAATVATERGIAQITVLGDDAKIRALAAENNLNLDGITLLDPASSPELARYADALYQKRKAKGMTEAQAAEQVKNPLIYAQVMVQLDDADGSVAGAVYTTGDVVRSAIQIIGMAPSASMISSFFLMMLCEPFHELK</sequence>
<dbReference type="GO" id="GO:0016746">
    <property type="term" value="F:acyltransferase activity"/>
    <property type="evidence" value="ECO:0007669"/>
    <property type="project" value="UniProtKB-KW"/>
</dbReference>
<dbReference type="RefSeq" id="WP_279386530.1">
    <property type="nucleotide sequence ID" value="NZ_QQOH01000012.1"/>
</dbReference>
<dbReference type="Pfam" id="PF01515">
    <property type="entry name" value="PTA_PTB"/>
    <property type="match status" value="1"/>
</dbReference>
<dbReference type="InterPro" id="IPR042113">
    <property type="entry name" value="P_AcTrfase_dom1"/>
</dbReference>
<dbReference type="PANTHER" id="PTHR43356:SF3">
    <property type="entry name" value="PHOSPHATE ACETYLTRANSFERASE"/>
    <property type="match status" value="1"/>
</dbReference>
<dbReference type="InterPro" id="IPR050500">
    <property type="entry name" value="Phos_Acetyltrans/Butyryltrans"/>
</dbReference>
<evidence type="ECO:0000256" key="1">
    <source>
        <dbReference type="ARBA" id="ARBA00022679"/>
    </source>
</evidence>
<dbReference type="PANTHER" id="PTHR43356">
    <property type="entry name" value="PHOSPHATE ACETYLTRANSFERASE"/>
    <property type="match status" value="1"/>
</dbReference>
<dbReference type="AlphaFoldDB" id="A0A369W8L6"/>
<accession>A0A369W8L6</accession>
<proteinExistence type="predicted"/>
<feature type="non-terminal residue" evidence="4">
    <location>
        <position position="165"/>
    </location>
</feature>
<reference evidence="4 5" key="1">
    <citation type="submission" date="2018-07" db="EMBL/GenBank/DDBJ databases">
        <title>Motiliproteus coralliicola sp. nov., a bacterium isolated from Coral.</title>
        <authorList>
            <person name="Wang G."/>
        </authorList>
    </citation>
    <scope>NUCLEOTIDE SEQUENCE [LARGE SCALE GENOMIC DNA]</scope>
    <source>
        <strain evidence="4 5">C34</strain>
    </source>
</reference>
<gene>
    <name evidence="4" type="ORF">DV711_19245</name>
</gene>
<evidence type="ECO:0000313" key="5">
    <source>
        <dbReference type="Proteomes" id="UP000253769"/>
    </source>
</evidence>
<dbReference type="InterPro" id="IPR002505">
    <property type="entry name" value="PTA_PTB"/>
</dbReference>
<name>A0A369W8L6_9GAMM</name>
<keyword evidence="2" id="KW-0012">Acyltransferase</keyword>
<dbReference type="Gene3D" id="3.40.50.10950">
    <property type="match status" value="1"/>
</dbReference>
<dbReference type="SUPFAM" id="SSF53659">
    <property type="entry name" value="Isocitrate/Isopropylmalate dehydrogenase-like"/>
    <property type="match status" value="1"/>
</dbReference>
<evidence type="ECO:0000259" key="3">
    <source>
        <dbReference type="Pfam" id="PF01515"/>
    </source>
</evidence>
<evidence type="ECO:0000256" key="2">
    <source>
        <dbReference type="ARBA" id="ARBA00023315"/>
    </source>
</evidence>
<comment type="caution">
    <text evidence="4">The sequence shown here is derived from an EMBL/GenBank/DDBJ whole genome shotgun (WGS) entry which is preliminary data.</text>
</comment>
<keyword evidence="1 4" id="KW-0808">Transferase</keyword>
<evidence type="ECO:0000313" key="4">
    <source>
        <dbReference type="EMBL" id="RDE17997.1"/>
    </source>
</evidence>
<dbReference type="EMBL" id="QQOH01000012">
    <property type="protein sequence ID" value="RDE17997.1"/>
    <property type="molecule type" value="Genomic_DNA"/>
</dbReference>
<organism evidence="4 5">
    <name type="scientific">Motiliproteus coralliicola</name>
    <dbReference type="NCBI Taxonomy" id="2283196"/>
    <lineage>
        <taxon>Bacteria</taxon>
        <taxon>Pseudomonadati</taxon>
        <taxon>Pseudomonadota</taxon>
        <taxon>Gammaproteobacteria</taxon>
        <taxon>Oceanospirillales</taxon>
        <taxon>Oceanospirillaceae</taxon>
        <taxon>Motiliproteus</taxon>
    </lineage>
</organism>
<dbReference type="Proteomes" id="UP000253769">
    <property type="component" value="Unassembled WGS sequence"/>
</dbReference>